<organism evidence="3">
    <name type="scientific">Bradyrhizobium barranii subsp. barranii</name>
    <dbReference type="NCBI Taxonomy" id="2823807"/>
    <lineage>
        <taxon>Bacteria</taxon>
        <taxon>Pseudomonadati</taxon>
        <taxon>Pseudomonadota</taxon>
        <taxon>Alphaproteobacteria</taxon>
        <taxon>Hyphomicrobiales</taxon>
        <taxon>Nitrobacteraceae</taxon>
        <taxon>Bradyrhizobium</taxon>
        <taxon>Bradyrhizobium barranii</taxon>
    </lineage>
</organism>
<dbReference type="InterPro" id="IPR000873">
    <property type="entry name" value="AMP-dep_synth/lig_dom"/>
</dbReference>
<gene>
    <name evidence="4" type="ORF">J4G43_044375</name>
    <name evidence="3" type="ORF">J4G43_46150</name>
</gene>
<proteinExistence type="predicted"/>
<dbReference type="GO" id="GO:0044550">
    <property type="term" value="P:secondary metabolite biosynthetic process"/>
    <property type="evidence" value="ECO:0007669"/>
    <property type="project" value="TreeGrafter"/>
</dbReference>
<dbReference type="Proteomes" id="UP000664702">
    <property type="component" value="Chromosome"/>
</dbReference>
<dbReference type="PANTHER" id="PTHR45527">
    <property type="entry name" value="NONRIBOSOMAL PEPTIDE SYNTHETASE"/>
    <property type="match status" value="1"/>
</dbReference>
<dbReference type="PANTHER" id="PTHR45527:SF1">
    <property type="entry name" value="FATTY ACID SYNTHASE"/>
    <property type="match status" value="1"/>
</dbReference>
<dbReference type="Gene3D" id="3.40.50.980">
    <property type="match status" value="2"/>
</dbReference>
<reference evidence="3" key="1">
    <citation type="submission" date="2021-03" db="EMBL/GenBank/DDBJ databases">
        <title>Whole Genome Sequence of Bradyrhizobium sp. Strain 144S4.</title>
        <authorList>
            <person name="Bromfield E.S.P."/>
            <person name="Cloutier S."/>
        </authorList>
    </citation>
    <scope>NUCLEOTIDE SEQUENCE [LARGE SCALE GENOMIC DNA]</scope>
    <source>
        <strain evidence="3">144S4</strain>
    </source>
</reference>
<dbReference type="Pfam" id="PF00501">
    <property type="entry name" value="AMP-binding"/>
    <property type="match status" value="1"/>
</dbReference>
<name>A0A939MIB3_9BRAD</name>
<accession>A0A939MIB3</accession>
<feature type="region of interest" description="Disordered" evidence="1">
    <location>
        <begin position="1"/>
        <end position="21"/>
    </location>
</feature>
<protein>
    <submittedName>
        <fullName evidence="3">AMP-binding protein</fullName>
    </submittedName>
</protein>
<evidence type="ECO:0000313" key="5">
    <source>
        <dbReference type="Proteomes" id="UP000664702"/>
    </source>
</evidence>
<evidence type="ECO:0000313" key="4">
    <source>
        <dbReference type="EMBL" id="UEM11470.1"/>
    </source>
</evidence>
<evidence type="ECO:0000313" key="3">
    <source>
        <dbReference type="EMBL" id="MBO1867949.1"/>
    </source>
</evidence>
<evidence type="ECO:0000259" key="2">
    <source>
        <dbReference type="Pfam" id="PF00501"/>
    </source>
</evidence>
<dbReference type="SUPFAM" id="SSF56801">
    <property type="entry name" value="Acetyl-CoA synthetase-like"/>
    <property type="match status" value="1"/>
</dbReference>
<dbReference type="EMBL" id="JAGEMI010000001">
    <property type="protein sequence ID" value="MBO1867949.1"/>
    <property type="molecule type" value="Genomic_DNA"/>
</dbReference>
<feature type="compositionally biased region" description="Polar residues" evidence="1">
    <location>
        <begin position="1"/>
        <end position="19"/>
    </location>
</feature>
<dbReference type="EMBL" id="CP086136">
    <property type="protein sequence ID" value="UEM11470.1"/>
    <property type="molecule type" value="Genomic_DNA"/>
</dbReference>
<sequence length="111" mass="11963">MAGRLTTENQSAKKQSMESQPVDAITTINRLAGSDPEKVALRHGVDELTYEALRSRSDALASTLREQGARGAVVGYWGERDLDWATAVIAMLKAGSTYLPLDPSLPACRTS</sequence>
<dbReference type="GO" id="GO:0043041">
    <property type="term" value="P:amino acid activation for nonribosomal peptide biosynthetic process"/>
    <property type="evidence" value="ECO:0007669"/>
    <property type="project" value="TreeGrafter"/>
</dbReference>
<feature type="domain" description="AMP-dependent synthetase/ligase" evidence="2">
    <location>
        <begin position="32"/>
        <end position="107"/>
    </location>
</feature>
<dbReference type="GO" id="GO:0005737">
    <property type="term" value="C:cytoplasm"/>
    <property type="evidence" value="ECO:0007669"/>
    <property type="project" value="TreeGrafter"/>
</dbReference>
<reference evidence="4 5" key="2">
    <citation type="journal article" date="2022" name="Int. J. Syst. Evol. Microbiol.">
        <title>Strains of Bradyrhizobium barranii sp. nov. associated with legumes native to Canada are symbionts of soybeans and belong to different subspecies (subsp. barranii subsp. nov. and subsp. apii subsp. nov.) and symbiovars (sv. glycinearum and sv. septentrionale).</title>
        <authorList>
            <person name="Bromfield E.S.P."/>
            <person name="Cloutier S."/>
            <person name="Wasai-Hara S."/>
            <person name="Minamisawa K."/>
        </authorList>
    </citation>
    <scope>NUCLEOTIDE SEQUENCE [LARGE SCALE GENOMIC DNA]</scope>
    <source>
        <strain evidence="4 5">144S4</strain>
    </source>
</reference>
<dbReference type="KEGG" id="bban:J4G43_044375"/>
<dbReference type="AlphaFoldDB" id="A0A939MIB3"/>
<dbReference type="RefSeq" id="WP_208088625.1">
    <property type="nucleotide sequence ID" value="NZ_CP086136.1"/>
</dbReference>
<dbReference type="GO" id="GO:0031177">
    <property type="term" value="F:phosphopantetheine binding"/>
    <property type="evidence" value="ECO:0007669"/>
    <property type="project" value="TreeGrafter"/>
</dbReference>
<evidence type="ECO:0000256" key="1">
    <source>
        <dbReference type="SAM" id="MobiDB-lite"/>
    </source>
</evidence>